<dbReference type="PANTHER" id="PTHR33116:SF79">
    <property type="entry name" value="REVERSE TRANSCRIPTASE DOMAIN, ZINC FINGER, CCHC-TYPE-RELATED"/>
    <property type="match status" value="1"/>
</dbReference>
<keyword evidence="4" id="KW-0695">RNA-directed DNA polymerase</keyword>
<proteinExistence type="predicted"/>
<name>A0ABQ4ZZ19_9ASTR</name>
<feature type="compositionally biased region" description="Basic and acidic residues" evidence="1">
    <location>
        <begin position="151"/>
        <end position="171"/>
    </location>
</feature>
<keyword evidence="5" id="KW-1185">Reference proteome</keyword>
<keyword evidence="4" id="KW-0808">Transferase</keyword>
<gene>
    <name evidence="4" type="ORF">Tco_0801504</name>
</gene>
<accession>A0ABQ4ZZ19</accession>
<feature type="transmembrane region" description="Helical" evidence="2">
    <location>
        <begin position="1124"/>
        <end position="1144"/>
    </location>
</feature>
<reference evidence="4" key="2">
    <citation type="submission" date="2022-01" db="EMBL/GenBank/DDBJ databases">
        <authorList>
            <person name="Yamashiro T."/>
            <person name="Shiraishi A."/>
            <person name="Satake H."/>
            <person name="Nakayama K."/>
        </authorList>
    </citation>
    <scope>NUCLEOTIDE SEQUENCE</scope>
</reference>
<feature type="domain" description="Reverse transcriptase" evidence="3">
    <location>
        <begin position="584"/>
        <end position="693"/>
    </location>
</feature>
<evidence type="ECO:0000313" key="5">
    <source>
        <dbReference type="Proteomes" id="UP001151760"/>
    </source>
</evidence>
<organism evidence="4 5">
    <name type="scientific">Tanacetum coccineum</name>
    <dbReference type="NCBI Taxonomy" id="301880"/>
    <lineage>
        <taxon>Eukaryota</taxon>
        <taxon>Viridiplantae</taxon>
        <taxon>Streptophyta</taxon>
        <taxon>Embryophyta</taxon>
        <taxon>Tracheophyta</taxon>
        <taxon>Spermatophyta</taxon>
        <taxon>Magnoliopsida</taxon>
        <taxon>eudicotyledons</taxon>
        <taxon>Gunneridae</taxon>
        <taxon>Pentapetalae</taxon>
        <taxon>asterids</taxon>
        <taxon>campanulids</taxon>
        <taxon>Asterales</taxon>
        <taxon>Asteraceae</taxon>
        <taxon>Asteroideae</taxon>
        <taxon>Anthemideae</taxon>
        <taxon>Anthemidinae</taxon>
        <taxon>Tanacetum</taxon>
    </lineage>
</organism>
<keyword evidence="4" id="KW-0548">Nucleotidyltransferase</keyword>
<evidence type="ECO:0000313" key="4">
    <source>
        <dbReference type="EMBL" id="GJS94536.1"/>
    </source>
</evidence>
<evidence type="ECO:0000256" key="2">
    <source>
        <dbReference type="SAM" id="Phobius"/>
    </source>
</evidence>
<dbReference type="Pfam" id="PF00078">
    <property type="entry name" value="RVT_1"/>
    <property type="match status" value="1"/>
</dbReference>
<reference evidence="4" key="1">
    <citation type="journal article" date="2022" name="Int. J. Mol. Sci.">
        <title>Draft Genome of Tanacetum Coccineum: Genomic Comparison of Closely Related Tanacetum-Family Plants.</title>
        <authorList>
            <person name="Yamashiro T."/>
            <person name="Shiraishi A."/>
            <person name="Nakayama K."/>
            <person name="Satake H."/>
        </authorList>
    </citation>
    <scope>NUCLEOTIDE SEQUENCE</scope>
</reference>
<dbReference type="EMBL" id="BQNB010011738">
    <property type="protein sequence ID" value="GJS94536.1"/>
    <property type="molecule type" value="Genomic_DNA"/>
</dbReference>
<comment type="caution">
    <text evidence="4">The sequence shown here is derived from an EMBL/GenBank/DDBJ whole genome shotgun (WGS) entry which is preliminary data.</text>
</comment>
<dbReference type="InterPro" id="IPR000477">
    <property type="entry name" value="RT_dom"/>
</dbReference>
<protein>
    <submittedName>
        <fullName evidence="4">RNA-directed DNA polymerase, eukaryota</fullName>
    </submittedName>
</protein>
<dbReference type="CDD" id="cd01650">
    <property type="entry name" value="RT_nLTR_like"/>
    <property type="match status" value="1"/>
</dbReference>
<dbReference type="Proteomes" id="UP001151760">
    <property type="component" value="Unassembled WGS sequence"/>
</dbReference>
<evidence type="ECO:0000259" key="3">
    <source>
        <dbReference type="Pfam" id="PF00078"/>
    </source>
</evidence>
<dbReference type="PANTHER" id="PTHR33116">
    <property type="entry name" value="REVERSE TRANSCRIPTASE ZINC-BINDING DOMAIN-CONTAINING PROTEIN-RELATED-RELATED"/>
    <property type="match status" value="1"/>
</dbReference>
<keyword evidence="2" id="KW-1133">Transmembrane helix</keyword>
<keyword evidence="2" id="KW-0472">Membrane</keyword>
<keyword evidence="2" id="KW-0812">Transmembrane</keyword>
<sequence>MYISQLHDDSCVVKHDLQNYVMGEVRQFSSISNLRTLLLAEGFHNVKLAYIEGLWVMVELESSKVKTKFMKHVGVGSWFSRLCDAQSDFVSRDRIVWVDIEGVPLHAWSRSTFFKIGSKWGEVMELEENKDDMFAHDTEVGYCTEDESVKADEGVEKNVGNRDTNSKHSNLEAESDVEAVSDTYFGDQDDKLETDQDAVNSVNDKETSNDPFGFYDLLKKRNKGVDNLSVWIRRDLVHDYGGDSFQDTEFILLQWYVDNFVALYGTWIPNKSNLLIISVYALQSITDKRSLCERLGSIFNAQGAYEFNNFISNSGLVEIQLEGYAFTWSHTSAAKMNHRPILLREVLSDYGATPFRLYHSWLSLQGFAQMVTNTWNSIVLDDRNGMILVSLIILLRGVSDELLLSRLNLMKQLQDIKTAKACDFMQKAKVRWAIEGDENSKFFHGVINKKRVNLSIKGVMVDGEWVDDPCRVKDEFQSHFASRFQDPGTMRSRLNFMFPNRLSSDQATDLESPVTTDEIRNAVWACGENKSPGPDGFTFEFFRMFWNVIGPDMSVAVEWFFNHNSFSRGCNSSFVSLVPKIPDPKIVSDYRPISLIGSLYKVITKILATRLSLVISDLISDVQTAFLPNRQILDGPFIINELLSWCKLKKQQAMVFKVDFAKAYDTIRWDYLDDVLEAFGFGDKWRSWITGSLVSGMASILINGSVGVSNSNVSAAAANLGCSVMTTPFKYLGVMVGGNMSKIKAWDDTIGRLKSRLSKWKLNTLSIGGRLTLLKSVLGSTPIYSMSLYKVPKSVLNSMEAIRRDFFNGVQRDEKKITWVKWSKVLASKKYGGLGVSSFYALNRALLFKWVWRFISKDNSLWSRLISSIHGSQFQVHSSRHPSTWNVIVREVIVLKNQGIDLLSHCKIRVGSGLHTSFWNAIWLGDTAFSALFPRIYALEINKDCTVADKLQGPFSLSFRRPVRGGAESQQLDQIQTLIGPIILSSLVDRWIWDLNGEGTFRVQDARNLLDEFFLPKDPVATRWVKSAPIKVNVFAWKLHLDRLPTRMNLARKVIWPSILVGSCVVGGNWHGCLSVHTRNGLFGLNLFGWDLRLKGSWKEFSIRLGGAYGTSGTNYFLRLKVHGKMFCLMILFPVLLLGVMLDVEWRVTKNIRSDKGVWCGEEQVKRRERVVQQGDAYQP</sequence>
<dbReference type="GO" id="GO:0003964">
    <property type="term" value="F:RNA-directed DNA polymerase activity"/>
    <property type="evidence" value="ECO:0007669"/>
    <property type="project" value="UniProtKB-KW"/>
</dbReference>
<evidence type="ECO:0000256" key="1">
    <source>
        <dbReference type="SAM" id="MobiDB-lite"/>
    </source>
</evidence>
<feature type="region of interest" description="Disordered" evidence="1">
    <location>
        <begin position="151"/>
        <end position="174"/>
    </location>
</feature>